<feature type="non-terminal residue" evidence="1">
    <location>
        <position position="347"/>
    </location>
</feature>
<organism evidence="1 2">
    <name type="scientific">Rodentibacter caecimuris</name>
    <dbReference type="NCBI Taxonomy" id="1796644"/>
    <lineage>
        <taxon>Bacteria</taxon>
        <taxon>Pseudomonadati</taxon>
        <taxon>Pseudomonadota</taxon>
        <taxon>Gammaproteobacteria</taxon>
        <taxon>Pasteurellales</taxon>
        <taxon>Pasteurellaceae</taxon>
        <taxon>Rodentibacter</taxon>
    </lineage>
</organism>
<dbReference type="EMBL" id="MLAE01000097">
    <property type="protein sequence ID" value="OOF75282.1"/>
    <property type="molecule type" value="Genomic_DNA"/>
</dbReference>
<evidence type="ECO:0000313" key="2">
    <source>
        <dbReference type="Proteomes" id="UP000189114"/>
    </source>
</evidence>
<protein>
    <submittedName>
        <fullName evidence="1">Uncharacterized protein</fullName>
    </submittedName>
</protein>
<name>A0A1V3KEZ0_9PAST</name>
<dbReference type="PANTHER" id="PTHR12904">
    <property type="match status" value="1"/>
</dbReference>
<reference evidence="2" key="1">
    <citation type="submission" date="2016-10" db="EMBL/GenBank/DDBJ databases">
        <title>Rodentibacter gen. nov. and new species.</title>
        <authorList>
            <person name="Christensen H."/>
        </authorList>
    </citation>
    <scope>NUCLEOTIDE SEQUENCE [LARGE SCALE GENOMIC DNA]</scope>
    <source>
        <strain evidence="2">Ppn152</strain>
    </source>
</reference>
<dbReference type="PROSITE" id="PS51450">
    <property type="entry name" value="LRR"/>
    <property type="match status" value="1"/>
</dbReference>
<dbReference type="InterPro" id="IPR001611">
    <property type="entry name" value="Leu-rich_rpt"/>
</dbReference>
<dbReference type="InterPro" id="IPR032675">
    <property type="entry name" value="LRR_dom_sf"/>
</dbReference>
<evidence type="ECO:0000313" key="1">
    <source>
        <dbReference type="EMBL" id="OOF75282.1"/>
    </source>
</evidence>
<dbReference type="RefSeq" id="WP_077587433.1">
    <property type="nucleotide sequence ID" value="NZ_MLAE01000097.1"/>
</dbReference>
<dbReference type="AlphaFoldDB" id="A0A1V3KEZ0"/>
<accession>A0A1V3KEZ0</accession>
<gene>
    <name evidence="1" type="ORF">BKG96_10715</name>
</gene>
<dbReference type="InterPro" id="IPR051341">
    <property type="entry name" value="Zyg-11_UBL_adapter"/>
</dbReference>
<dbReference type="SUPFAM" id="SSF52058">
    <property type="entry name" value="L domain-like"/>
    <property type="match status" value="1"/>
</dbReference>
<comment type="caution">
    <text evidence="1">The sequence shown here is derived from an EMBL/GenBank/DDBJ whole genome shotgun (WGS) entry which is preliminary data.</text>
</comment>
<dbReference type="Proteomes" id="UP000189114">
    <property type="component" value="Unassembled WGS sequence"/>
</dbReference>
<proteinExistence type="predicted"/>
<dbReference type="PANTHER" id="PTHR12904:SF32">
    <property type="entry name" value="FI05230P"/>
    <property type="match status" value="1"/>
</dbReference>
<dbReference type="Gene3D" id="3.80.10.10">
    <property type="entry name" value="Ribonuclease Inhibitor"/>
    <property type="match status" value="2"/>
</dbReference>
<sequence length="347" mass="41409">MTDQRLIQEWRDVWEKSNEKFKKVLYLNLTTDMKEKSEYYEYYSRKYQKKNPNIPKDFDYLEKLMSLKSISLFDMDDIGFNYLPKCWKILLKQLENLNVFRMYNLKALPFEHLTNLKRLSIPNERLDNLDELENLTGLKELEICYINFDIQKLIGLRKLKVSHIRTEHFEMLKKMKNLKSLNLYEVTHGHTQESIKSLSKAIGEMIQLEELNLSGCYSINLNCLRKLKNLKSLNISRLYETKFKPIIALANSLKKLDLSYNDFVDLHLLSRFKKLKSLNLRSAMKKETILDLKFLRSLKKLEYFECSSHSKLLSEKEKWVRNFSCIRFCQNLKKLYCESAGVRSIKS</sequence>